<feature type="compositionally biased region" description="Pro residues" evidence="1">
    <location>
        <begin position="55"/>
        <end position="66"/>
    </location>
</feature>
<comment type="caution">
    <text evidence="2">The sequence shown here is derived from an EMBL/GenBank/DDBJ whole genome shotgun (WGS) entry which is preliminary data.</text>
</comment>
<keyword evidence="3" id="KW-1185">Reference proteome</keyword>
<evidence type="ECO:0000256" key="1">
    <source>
        <dbReference type="SAM" id="MobiDB-lite"/>
    </source>
</evidence>
<organism evidence="2 3">
    <name type="scientific">Pipistrellus kuhlii</name>
    <name type="common">Kuhl's pipistrelle</name>
    <dbReference type="NCBI Taxonomy" id="59472"/>
    <lineage>
        <taxon>Eukaryota</taxon>
        <taxon>Metazoa</taxon>
        <taxon>Chordata</taxon>
        <taxon>Craniata</taxon>
        <taxon>Vertebrata</taxon>
        <taxon>Euteleostomi</taxon>
        <taxon>Mammalia</taxon>
        <taxon>Eutheria</taxon>
        <taxon>Laurasiatheria</taxon>
        <taxon>Chiroptera</taxon>
        <taxon>Yangochiroptera</taxon>
        <taxon>Vespertilionidae</taxon>
        <taxon>Pipistrellus</taxon>
    </lineage>
</organism>
<feature type="compositionally biased region" description="Pro residues" evidence="1">
    <location>
        <begin position="120"/>
        <end position="134"/>
    </location>
</feature>
<feature type="region of interest" description="Disordered" evidence="1">
    <location>
        <begin position="1"/>
        <end position="84"/>
    </location>
</feature>
<evidence type="ECO:0000313" key="2">
    <source>
        <dbReference type="EMBL" id="KAF6283095.1"/>
    </source>
</evidence>
<reference evidence="2 3" key="1">
    <citation type="journal article" date="2020" name="Nature">
        <title>Six reference-quality genomes reveal evolution of bat adaptations.</title>
        <authorList>
            <person name="Jebb D."/>
            <person name="Huang Z."/>
            <person name="Pippel M."/>
            <person name="Hughes G.M."/>
            <person name="Lavrichenko K."/>
            <person name="Devanna P."/>
            <person name="Winkler S."/>
            <person name="Jermiin L.S."/>
            <person name="Skirmuntt E.C."/>
            <person name="Katzourakis A."/>
            <person name="Burkitt-Gray L."/>
            <person name="Ray D.A."/>
            <person name="Sullivan K.A.M."/>
            <person name="Roscito J.G."/>
            <person name="Kirilenko B.M."/>
            <person name="Davalos L.M."/>
            <person name="Corthals A.P."/>
            <person name="Power M.L."/>
            <person name="Jones G."/>
            <person name="Ransome R.D."/>
            <person name="Dechmann D.K.N."/>
            <person name="Locatelli A.G."/>
            <person name="Puechmaille S.J."/>
            <person name="Fedrigo O."/>
            <person name="Jarvis E.D."/>
            <person name="Hiller M."/>
            <person name="Vernes S.C."/>
            <person name="Myers E.W."/>
            <person name="Teeling E.C."/>
        </authorList>
    </citation>
    <scope>NUCLEOTIDE SEQUENCE [LARGE SCALE GENOMIC DNA]</scope>
    <source>
        <strain evidence="2">MPipKuh1</strain>
        <tissue evidence="2">Flight muscle</tissue>
    </source>
</reference>
<dbReference type="EMBL" id="JACAGB010000053">
    <property type="protein sequence ID" value="KAF6283095.1"/>
    <property type="molecule type" value="Genomic_DNA"/>
</dbReference>
<gene>
    <name evidence="2" type="ORF">mPipKuh1_010185</name>
</gene>
<feature type="compositionally biased region" description="Low complexity" evidence="1">
    <location>
        <begin position="135"/>
        <end position="148"/>
    </location>
</feature>
<accession>A0A7J7S4K9</accession>
<feature type="compositionally biased region" description="Pro residues" evidence="1">
    <location>
        <begin position="17"/>
        <end position="31"/>
    </location>
</feature>
<dbReference type="Proteomes" id="UP000558488">
    <property type="component" value="Unassembled WGS sequence"/>
</dbReference>
<proteinExistence type="predicted"/>
<name>A0A7J7S4K9_PIPKU</name>
<sequence>MREPELHGRPRLRLRRPAPPPLTLRIPPPAQTPWLRGKLDDDPLGLSICVSTSFPAPPARPPPAPPDSHHTKQTATTRREEPRRAALMFKKTLQNAFELKIYFCPSFRQHRIPSIRSASPPSPGCARPGPPVPVRPGRAPGRPRSQPAGPGPFQGPGGRLRPPLGTRSGAGWAY</sequence>
<evidence type="ECO:0000313" key="3">
    <source>
        <dbReference type="Proteomes" id="UP000558488"/>
    </source>
</evidence>
<dbReference type="AlphaFoldDB" id="A0A7J7S4K9"/>
<protein>
    <submittedName>
        <fullName evidence="2">Uncharacterized protein</fullName>
    </submittedName>
</protein>
<feature type="region of interest" description="Disordered" evidence="1">
    <location>
        <begin position="114"/>
        <end position="174"/>
    </location>
</feature>